<dbReference type="Gene3D" id="3.30.930.10">
    <property type="entry name" value="Bira Bifunctional Protein, Domain 2"/>
    <property type="match status" value="1"/>
</dbReference>
<gene>
    <name evidence="7" type="ORF">KP509_04G057900</name>
</gene>
<keyword evidence="5" id="KW-0030">Aminoacyl-tRNA synthetase</keyword>
<proteinExistence type="predicted"/>
<dbReference type="Pfam" id="PF00152">
    <property type="entry name" value="tRNA-synt_2"/>
    <property type="match status" value="1"/>
</dbReference>
<evidence type="ECO:0000256" key="5">
    <source>
        <dbReference type="ARBA" id="ARBA00023146"/>
    </source>
</evidence>
<comment type="caution">
    <text evidence="7">The sequence shown here is derived from an EMBL/GenBank/DDBJ whole genome shotgun (WGS) entry which is preliminary data.</text>
</comment>
<dbReference type="InterPro" id="IPR006195">
    <property type="entry name" value="aa-tRNA-synth_II"/>
</dbReference>
<dbReference type="GO" id="GO:0006421">
    <property type="term" value="P:asparaginyl-tRNA aminoacylation"/>
    <property type="evidence" value="ECO:0007669"/>
    <property type="project" value="TreeGrafter"/>
</dbReference>
<evidence type="ECO:0000256" key="2">
    <source>
        <dbReference type="ARBA" id="ARBA00022741"/>
    </source>
</evidence>
<sequence length="170" mass="18628">MQKKRLSRGYLRIRNALDYGTHKFFQERGFIWVASPIITASDCEGAGEQFCVTTLSKDFFGKPTFLTVSGQLNAEIYATTLSDVYTFGPTFRAENSNTTRHLAEFWMIEPELAFADLKDVTACAASYLQYVVNDDSCLSNLQCIVGSDTEGFGLIEVGSVSTGASVAVEG</sequence>
<dbReference type="GO" id="GO:0004816">
    <property type="term" value="F:asparagine-tRNA ligase activity"/>
    <property type="evidence" value="ECO:0007669"/>
    <property type="project" value="TreeGrafter"/>
</dbReference>
<dbReference type="EMBL" id="CM035409">
    <property type="protein sequence ID" value="KAH7439369.1"/>
    <property type="molecule type" value="Genomic_DNA"/>
</dbReference>
<keyword evidence="2" id="KW-0547">Nucleotide-binding</keyword>
<evidence type="ECO:0000259" key="6">
    <source>
        <dbReference type="PROSITE" id="PS50862"/>
    </source>
</evidence>
<keyword evidence="3" id="KW-0067">ATP-binding</keyword>
<keyword evidence="1" id="KW-0436">Ligase</keyword>
<accession>A0A8T2V536</accession>
<dbReference type="InterPro" id="IPR045864">
    <property type="entry name" value="aa-tRNA-synth_II/BPL/LPL"/>
</dbReference>
<evidence type="ECO:0000256" key="4">
    <source>
        <dbReference type="ARBA" id="ARBA00022917"/>
    </source>
</evidence>
<reference evidence="7" key="1">
    <citation type="submission" date="2021-08" db="EMBL/GenBank/DDBJ databases">
        <title>WGS assembly of Ceratopteris richardii.</title>
        <authorList>
            <person name="Marchant D.B."/>
            <person name="Chen G."/>
            <person name="Jenkins J."/>
            <person name="Shu S."/>
            <person name="Leebens-Mack J."/>
            <person name="Grimwood J."/>
            <person name="Schmutz J."/>
            <person name="Soltis P."/>
            <person name="Soltis D."/>
            <person name="Chen Z.-H."/>
        </authorList>
    </citation>
    <scope>NUCLEOTIDE SEQUENCE</scope>
    <source>
        <strain evidence="7">Whitten #5841</strain>
        <tissue evidence="7">Leaf</tissue>
    </source>
</reference>
<protein>
    <recommendedName>
        <fullName evidence="6">Aminoacyl-transfer RNA synthetases class-II family profile domain-containing protein</fullName>
    </recommendedName>
</protein>
<dbReference type="Proteomes" id="UP000825935">
    <property type="component" value="Chromosome 4"/>
</dbReference>
<dbReference type="GO" id="GO:0005739">
    <property type="term" value="C:mitochondrion"/>
    <property type="evidence" value="ECO:0007669"/>
    <property type="project" value="TreeGrafter"/>
</dbReference>
<dbReference type="OrthoDB" id="1931232at2759"/>
<dbReference type="PROSITE" id="PS50862">
    <property type="entry name" value="AA_TRNA_LIGASE_II"/>
    <property type="match status" value="1"/>
</dbReference>
<feature type="domain" description="Aminoacyl-transfer RNA synthetases class-II family profile" evidence="6">
    <location>
        <begin position="11"/>
        <end position="113"/>
    </location>
</feature>
<dbReference type="AlphaFoldDB" id="A0A8T2V536"/>
<evidence type="ECO:0000313" key="8">
    <source>
        <dbReference type="Proteomes" id="UP000825935"/>
    </source>
</evidence>
<dbReference type="PANTHER" id="PTHR22594:SF34">
    <property type="entry name" value="ASPARAGINE--TRNA LIGASE, MITOCHONDRIAL-RELATED"/>
    <property type="match status" value="1"/>
</dbReference>
<evidence type="ECO:0000313" key="7">
    <source>
        <dbReference type="EMBL" id="KAH7439369.1"/>
    </source>
</evidence>
<dbReference type="PANTHER" id="PTHR22594">
    <property type="entry name" value="ASPARTYL/LYSYL-TRNA SYNTHETASE"/>
    <property type="match status" value="1"/>
</dbReference>
<evidence type="ECO:0000256" key="3">
    <source>
        <dbReference type="ARBA" id="ARBA00022840"/>
    </source>
</evidence>
<dbReference type="SUPFAM" id="SSF55681">
    <property type="entry name" value="Class II aaRS and biotin synthetases"/>
    <property type="match status" value="1"/>
</dbReference>
<dbReference type="InterPro" id="IPR004364">
    <property type="entry name" value="Aa-tRNA-synt_II"/>
</dbReference>
<name>A0A8T2V536_CERRI</name>
<keyword evidence="4" id="KW-0648">Protein biosynthesis</keyword>
<dbReference type="GO" id="GO:0005524">
    <property type="term" value="F:ATP binding"/>
    <property type="evidence" value="ECO:0007669"/>
    <property type="project" value="UniProtKB-KW"/>
</dbReference>
<keyword evidence="8" id="KW-1185">Reference proteome</keyword>
<organism evidence="7 8">
    <name type="scientific">Ceratopteris richardii</name>
    <name type="common">Triangle waterfern</name>
    <dbReference type="NCBI Taxonomy" id="49495"/>
    <lineage>
        <taxon>Eukaryota</taxon>
        <taxon>Viridiplantae</taxon>
        <taxon>Streptophyta</taxon>
        <taxon>Embryophyta</taxon>
        <taxon>Tracheophyta</taxon>
        <taxon>Polypodiopsida</taxon>
        <taxon>Polypodiidae</taxon>
        <taxon>Polypodiales</taxon>
        <taxon>Pteridineae</taxon>
        <taxon>Pteridaceae</taxon>
        <taxon>Parkerioideae</taxon>
        <taxon>Ceratopteris</taxon>
    </lineage>
</organism>
<evidence type="ECO:0000256" key="1">
    <source>
        <dbReference type="ARBA" id="ARBA00022598"/>
    </source>
</evidence>